<dbReference type="AlphaFoldDB" id="A0A917LAD7"/>
<evidence type="ECO:0000259" key="1">
    <source>
        <dbReference type="SMART" id="SM00065"/>
    </source>
</evidence>
<dbReference type="InterPro" id="IPR029016">
    <property type="entry name" value="GAF-like_dom_sf"/>
</dbReference>
<dbReference type="SMART" id="SM01012">
    <property type="entry name" value="ANTAR"/>
    <property type="match status" value="1"/>
</dbReference>
<accession>A0A917LAD7</accession>
<evidence type="ECO:0000259" key="2">
    <source>
        <dbReference type="SMART" id="SM01012"/>
    </source>
</evidence>
<feature type="domain" description="ANTAR" evidence="2">
    <location>
        <begin position="174"/>
        <end position="229"/>
    </location>
</feature>
<dbReference type="Gene3D" id="3.30.450.40">
    <property type="match status" value="1"/>
</dbReference>
<protein>
    <recommendedName>
        <fullName evidence="5">ANTAR domain-containing protein</fullName>
    </recommendedName>
</protein>
<keyword evidence="4" id="KW-1185">Reference proteome</keyword>
<evidence type="ECO:0000313" key="3">
    <source>
        <dbReference type="EMBL" id="GGJ54461.1"/>
    </source>
</evidence>
<comment type="caution">
    <text evidence="3">The sequence shown here is derived from an EMBL/GenBank/DDBJ whole genome shotgun (WGS) entry which is preliminary data.</text>
</comment>
<dbReference type="InterPro" id="IPR012074">
    <property type="entry name" value="GAF_ANTAR"/>
</dbReference>
<name>A0A917LAD7_9ACTN</name>
<dbReference type="EMBL" id="BMMU01000024">
    <property type="protein sequence ID" value="GGJ54461.1"/>
    <property type="molecule type" value="Genomic_DNA"/>
</dbReference>
<evidence type="ECO:0000313" key="4">
    <source>
        <dbReference type="Proteomes" id="UP000625682"/>
    </source>
</evidence>
<reference evidence="3" key="1">
    <citation type="journal article" date="2014" name="Int. J. Syst. Evol. Microbiol.">
        <title>Complete genome sequence of Corynebacterium casei LMG S-19264T (=DSM 44701T), isolated from a smear-ripened cheese.</title>
        <authorList>
            <consortium name="US DOE Joint Genome Institute (JGI-PGF)"/>
            <person name="Walter F."/>
            <person name="Albersmeier A."/>
            <person name="Kalinowski J."/>
            <person name="Ruckert C."/>
        </authorList>
    </citation>
    <scope>NUCLEOTIDE SEQUENCE</scope>
    <source>
        <strain evidence="3">CGMCC 4.7272</strain>
    </source>
</reference>
<organism evidence="3 4">
    <name type="scientific">Streptomyces lacrimifluminis</name>
    <dbReference type="NCBI Taxonomy" id="1500077"/>
    <lineage>
        <taxon>Bacteria</taxon>
        <taxon>Bacillati</taxon>
        <taxon>Actinomycetota</taxon>
        <taxon>Actinomycetes</taxon>
        <taxon>Kitasatosporales</taxon>
        <taxon>Streptomycetaceae</taxon>
        <taxon>Streptomyces</taxon>
    </lineage>
</organism>
<gene>
    <name evidence="3" type="ORF">GCM10012282_59560</name>
</gene>
<dbReference type="PIRSF" id="PIRSF036625">
    <property type="entry name" value="GAF_ANTAR"/>
    <property type="match status" value="1"/>
</dbReference>
<dbReference type="InterPro" id="IPR003018">
    <property type="entry name" value="GAF"/>
</dbReference>
<evidence type="ECO:0008006" key="5">
    <source>
        <dbReference type="Google" id="ProtNLM"/>
    </source>
</evidence>
<sequence length="245" mass="26292">MNRERQLAKAFVDLADTYASEFDPLHLFNRLVRACTELLAVDAAAVMVADARGGLRTMAATSDEAAFVELLQMQTGSGPCMDCYRTGVAHSVPDITAERDHWPELVTAMTDAGYRSLQTVPVRLHDRPLGGLTLLNNNAGALPDDDVHLAQALADCAALALMHWSTEPARSDDVITRVQSAISVKAILEIAKGMIAEYAGVTIAQAGQLLTDYTSHHRVSLAETVHALVSHSMNPAVIVPARKPG</sequence>
<dbReference type="RefSeq" id="WP_189150507.1">
    <property type="nucleotide sequence ID" value="NZ_BAABER010000019.1"/>
</dbReference>
<dbReference type="InterPro" id="IPR005561">
    <property type="entry name" value="ANTAR"/>
</dbReference>
<dbReference type="SUPFAM" id="SSF55781">
    <property type="entry name" value="GAF domain-like"/>
    <property type="match status" value="1"/>
</dbReference>
<dbReference type="Pfam" id="PF13185">
    <property type="entry name" value="GAF_2"/>
    <property type="match status" value="1"/>
</dbReference>
<feature type="domain" description="GAF" evidence="1">
    <location>
        <begin position="23"/>
        <end position="171"/>
    </location>
</feature>
<dbReference type="SMART" id="SM00065">
    <property type="entry name" value="GAF"/>
    <property type="match status" value="1"/>
</dbReference>
<dbReference type="Proteomes" id="UP000625682">
    <property type="component" value="Unassembled WGS sequence"/>
</dbReference>
<dbReference type="GO" id="GO:0003723">
    <property type="term" value="F:RNA binding"/>
    <property type="evidence" value="ECO:0007669"/>
    <property type="project" value="InterPro"/>
</dbReference>
<reference evidence="3" key="2">
    <citation type="submission" date="2020-09" db="EMBL/GenBank/DDBJ databases">
        <authorList>
            <person name="Sun Q."/>
            <person name="Zhou Y."/>
        </authorList>
    </citation>
    <scope>NUCLEOTIDE SEQUENCE</scope>
    <source>
        <strain evidence="3">CGMCC 4.7272</strain>
    </source>
</reference>
<proteinExistence type="predicted"/>